<accession>A0A6L6PWY2</accession>
<protein>
    <submittedName>
        <fullName evidence="3">ComF family protein</fullName>
    </submittedName>
</protein>
<evidence type="ECO:0000313" key="3">
    <source>
        <dbReference type="EMBL" id="MTW01945.1"/>
    </source>
</evidence>
<gene>
    <name evidence="3" type="ORF">GM668_07565</name>
</gene>
<dbReference type="Gene3D" id="3.40.50.2020">
    <property type="match status" value="1"/>
</dbReference>
<evidence type="ECO:0000256" key="1">
    <source>
        <dbReference type="ARBA" id="ARBA00008007"/>
    </source>
</evidence>
<dbReference type="PANTHER" id="PTHR47505:SF1">
    <property type="entry name" value="DNA UTILIZATION PROTEIN YHGH"/>
    <property type="match status" value="1"/>
</dbReference>
<proteinExistence type="inferred from homology"/>
<comment type="similarity">
    <text evidence="1">Belongs to the ComF/GntX family.</text>
</comment>
<organism evidence="3 4">
    <name type="scientific">Pseudoduganella ginsengisoli</name>
    <dbReference type="NCBI Taxonomy" id="1462440"/>
    <lineage>
        <taxon>Bacteria</taxon>
        <taxon>Pseudomonadati</taxon>
        <taxon>Pseudomonadota</taxon>
        <taxon>Betaproteobacteria</taxon>
        <taxon>Burkholderiales</taxon>
        <taxon>Oxalobacteraceae</taxon>
        <taxon>Telluria group</taxon>
        <taxon>Pseudoduganella</taxon>
    </lineage>
</organism>
<keyword evidence="4" id="KW-1185">Reference proteome</keyword>
<name>A0A6L6PWY2_9BURK</name>
<evidence type="ECO:0000313" key="4">
    <source>
        <dbReference type="Proteomes" id="UP000484015"/>
    </source>
</evidence>
<dbReference type="OrthoDB" id="9793412at2"/>
<dbReference type="InterPro" id="IPR051910">
    <property type="entry name" value="ComF/GntX_DNA_util-trans"/>
</dbReference>
<feature type="domain" description="Phosphoribosyltransferase" evidence="2">
    <location>
        <begin position="170"/>
        <end position="265"/>
    </location>
</feature>
<dbReference type="InterPro" id="IPR029057">
    <property type="entry name" value="PRTase-like"/>
</dbReference>
<dbReference type="Proteomes" id="UP000484015">
    <property type="component" value="Unassembled WGS sequence"/>
</dbReference>
<sequence>MQTGSPDGTGHGAGWGWTGKLGRAALPLRRVLARAGTWLLPGECALCGGIAGGAVVCAACHHHYIEGWLARCLRCRQCANPLPPGATGLCGYCLRTMPAFDATVAAAAYALPLDRLVLQLKFGGRLALARLFGDALAGAALDAPGFIQPDVLCPVPLGPRRLVERGYNQALEMARPLARRLAIPLQAQLVIRVKETAALSRTATPAERRAYIKGAFAAPQRAWIDGRHIGLVDDVMTSGATMNELAALLKRYGATRVTCLVFARTPPHDE</sequence>
<dbReference type="InterPro" id="IPR000836">
    <property type="entry name" value="PRTase_dom"/>
</dbReference>
<dbReference type="EMBL" id="WNLA01000003">
    <property type="protein sequence ID" value="MTW01945.1"/>
    <property type="molecule type" value="Genomic_DNA"/>
</dbReference>
<comment type="caution">
    <text evidence="3">The sequence shown here is derived from an EMBL/GenBank/DDBJ whole genome shotgun (WGS) entry which is preliminary data.</text>
</comment>
<dbReference type="PANTHER" id="PTHR47505">
    <property type="entry name" value="DNA UTILIZATION PROTEIN YHGH"/>
    <property type="match status" value="1"/>
</dbReference>
<reference evidence="3 4" key="1">
    <citation type="submission" date="2019-11" db="EMBL/GenBank/DDBJ databases">
        <title>Type strains purchased from KCTC, JCM and DSMZ.</title>
        <authorList>
            <person name="Lu H."/>
        </authorList>
    </citation>
    <scope>NUCLEOTIDE SEQUENCE [LARGE SCALE GENOMIC DNA]</scope>
    <source>
        <strain evidence="3 4">KCTC 42409</strain>
    </source>
</reference>
<dbReference type="SUPFAM" id="SSF53271">
    <property type="entry name" value="PRTase-like"/>
    <property type="match status" value="1"/>
</dbReference>
<evidence type="ECO:0000259" key="2">
    <source>
        <dbReference type="Pfam" id="PF00156"/>
    </source>
</evidence>
<dbReference type="RefSeq" id="WP_155438333.1">
    <property type="nucleotide sequence ID" value="NZ_WNLA01000003.1"/>
</dbReference>
<dbReference type="Pfam" id="PF00156">
    <property type="entry name" value="Pribosyltran"/>
    <property type="match status" value="1"/>
</dbReference>
<dbReference type="AlphaFoldDB" id="A0A6L6PWY2"/>
<dbReference type="CDD" id="cd06223">
    <property type="entry name" value="PRTases_typeI"/>
    <property type="match status" value="1"/>
</dbReference>